<evidence type="ECO:0000313" key="2">
    <source>
        <dbReference type="EMBL" id="KAJ8987155.1"/>
    </source>
</evidence>
<dbReference type="Proteomes" id="UP001161757">
    <property type="component" value="Unassembled WGS sequence"/>
</dbReference>
<evidence type="ECO:0000313" key="3">
    <source>
        <dbReference type="Proteomes" id="UP001161757"/>
    </source>
</evidence>
<name>A0AAN6EL16_EXODE</name>
<gene>
    <name evidence="2" type="ORF">HRR80_008717</name>
</gene>
<accession>A0AAN6EL16</accession>
<reference evidence="2" key="1">
    <citation type="submission" date="2023-01" db="EMBL/GenBank/DDBJ databases">
        <title>Exophiala dermititidis isolated from Cystic Fibrosis Patient.</title>
        <authorList>
            <person name="Kurbessoian T."/>
            <person name="Crocker A."/>
            <person name="Murante D."/>
            <person name="Hogan D.A."/>
            <person name="Stajich J.E."/>
        </authorList>
    </citation>
    <scope>NUCLEOTIDE SEQUENCE</scope>
    <source>
        <strain evidence="2">Ex8</strain>
    </source>
</reference>
<feature type="compositionally biased region" description="Basic and acidic residues" evidence="1">
    <location>
        <begin position="176"/>
        <end position="196"/>
    </location>
</feature>
<proteinExistence type="predicted"/>
<protein>
    <submittedName>
        <fullName evidence="2">Uncharacterized protein</fullName>
    </submittedName>
</protein>
<dbReference type="EMBL" id="JAJGCB010000027">
    <property type="protein sequence ID" value="KAJ8987155.1"/>
    <property type="molecule type" value="Genomic_DNA"/>
</dbReference>
<organism evidence="2 3">
    <name type="scientific">Exophiala dermatitidis</name>
    <name type="common">Black yeast-like fungus</name>
    <name type="synonym">Wangiella dermatitidis</name>
    <dbReference type="NCBI Taxonomy" id="5970"/>
    <lineage>
        <taxon>Eukaryota</taxon>
        <taxon>Fungi</taxon>
        <taxon>Dikarya</taxon>
        <taxon>Ascomycota</taxon>
        <taxon>Pezizomycotina</taxon>
        <taxon>Eurotiomycetes</taxon>
        <taxon>Chaetothyriomycetidae</taxon>
        <taxon>Chaetothyriales</taxon>
        <taxon>Herpotrichiellaceae</taxon>
        <taxon>Exophiala</taxon>
    </lineage>
</organism>
<evidence type="ECO:0000256" key="1">
    <source>
        <dbReference type="SAM" id="MobiDB-lite"/>
    </source>
</evidence>
<comment type="caution">
    <text evidence="2">The sequence shown here is derived from an EMBL/GenBank/DDBJ whole genome shotgun (WGS) entry which is preliminary data.</text>
</comment>
<dbReference type="AlphaFoldDB" id="A0AAN6EL16"/>
<sequence>MWFFLSLRWRGDTASVKVDQFPPVLLLYSPFETLFSPPTQQHTFSSRTQSRNSFKMPMVWNAEADARLFAAVIATSDVKVNYAAVAEKMGPDCTAKAIIHRVGKIKELARKLDDEDGDSTATTPLKTTPKRRGRPSGKGLAVAANDDDDGAEDSPTAKKRKMPATPRGKVQAPSGIKKEQIEEKPVFKVKKAEDSD</sequence>
<feature type="region of interest" description="Disordered" evidence="1">
    <location>
        <begin position="114"/>
        <end position="196"/>
    </location>
</feature>